<keyword evidence="1" id="KW-1133">Transmembrane helix</keyword>
<dbReference type="KEGG" id="hhe:HH_1837"/>
<comment type="function">
    <text evidence="1">Involved in the import of queuosine (Q) precursors, required for Q precursor salvage.</text>
</comment>
<gene>
    <name evidence="2" type="ordered locus">HH_1837</name>
</gene>
<feature type="transmembrane region" description="Helical" evidence="1">
    <location>
        <begin position="128"/>
        <end position="145"/>
    </location>
</feature>
<organism evidence="2 3">
    <name type="scientific">Helicobacter hepaticus (strain ATCC 51449 / 3B1)</name>
    <dbReference type="NCBI Taxonomy" id="235279"/>
    <lineage>
        <taxon>Bacteria</taxon>
        <taxon>Pseudomonadati</taxon>
        <taxon>Campylobacterota</taxon>
        <taxon>Epsilonproteobacteria</taxon>
        <taxon>Campylobacterales</taxon>
        <taxon>Helicobacteraceae</taxon>
        <taxon>Helicobacter</taxon>
    </lineage>
</organism>
<feature type="transmembrane region" description="Helical" evidence="1">
    <location>
        <begin position="151"/>
        <end position="173"/>
    </location>
</feature>
<feature type="transmembrane region" description="Helical" evidence="1">
    <location>
        <begin position="61"/>
        <end position="79"/>
    </location>
</feature>
<dbReference type="HOGENOM" id="CLU_075503_3_0_7"/>
<evidence type="ECO:0000313" key="2">
    <source>
        <dbReference type="EMBL" id="AAP78434.1"/>
    </source>
</evidence>
<feature type="transmembrane region" description="Helical" evidence="1">
    <location>
        <begin position="37"/>
        <end position="54"/>
    </location>
</feature>
<dbReference type="NCBIfam" id="TIGR00697">
    <property type="entry name" value="queuosine precursor transporter"/>
    <property type="match status" value="1"/>
</dbReference>
<dbReference type="PANTHER" id="PTHR34300:SF2">
    <property type="entry name" value="QUEUOSINE PRECURSOR TRANSPORTER-RELATED"/>
    <property type="match status" value="1"/>
</dbReference>
<dbReference type="InterPro" id="IPR003744">
    <property type="entry name" value="YhhQ"/>
</dbReference>
<sequence>MREMSIWVFIGSSLLFACIIVLANYSVQYPVLDTPLTYGALTYPMSFLLIDILSEKYNKIQVLKILWCGLILAFIPSLLASELSIAIASVCAFFVSQNLDVHIFFYLKSRFPRLWWLRNNASTIIAQFIDTMIFFHIAFLFIYPWEQVMAMVFADFCIKAFLALCDTPFFYALAIRGHKQPKTTQKRGEV</sequence>
<dbReference type="Pfam" id="PF02592">
    <property type="entry name" value="Vut_1"/>
    <property type="match status" value="1"/>
</dbReference>
<keyword evidence="1" id="KW-0997">Cell inner membrane</keyword>
<keyword evidence="3" id="KW-1185">Reference proteome</keyword>
<keyword evidence="1" id="KW-0812">Transmembrane</keyword>
<feature type="transmembrane region" description="Helical" evidence="1">
    <location>
        <begin position="7"/>
        <end position="25"/>
    </location>
</feature>
<dbReference type="STRING" id="235279.HH_1837"/>
<dbReference type="Proteomes" id="UP000002495">
    <property type="component" value="Chromosome"/>
</dbReference>
<dbReference type="GO" id="GO:0022857">
    <property type="term" value="F:transmembrane transporter activity"/>
    <property type="evidence" value="ECO:0007669"/>
    <property type="project" value="UniProtKB-UniRule"/>
</dbReference>
<protein>
    <recommendedName>
        <fullName evidence="1">Probable queuosine precursor transporter</fullName>
        <shortName evidence="1">Q precursor transporter</shortName>
    </recommendedName>
</protein>
<dbReference type="GO" id="GO:0005886">
    <property type="term" value="C:plasma membrane"/>
    <property type="evidence" value="ECO:0007669"/>
    <property type="project" value="UniProtKB-SubCell"/>
</dbReference>
<dbReference type="EMBL" id="AE017125">
    <property type="protein sequence ID" value="AAP78434.1"/>
    <property type="molecule type" value="Genomic_DNA"/>
</dbReference>
<keyword evidence="1" id="KW-0813">Transport</keyword>
<feature type="transmembrane region" description="Helical" evidence="1">
    <location>
        <begin position="85"/>
        <end position="107"/>
    </location>
</feature>
<reference evidence="2 3" key="1">
    <citation type="journal article" date="2003" name="Proc. Natl. Acad. Sci. U.S.A.">
        <title>The complete genome sequence of the carcinogenic bacterium Helicobacter hepaticus.</title>
        <authorList>
            <person name="Suerbaum S."/>
            <person name="Josenhans C."/>
            <person name="Sterzenbach T."/>
            <person name="Drescher B."/>
            <person name="Brandt P."/>
            <person name="Bell M."/>
            <person name="Droege M."/>
            <person name="Fartmann B."/>
            <person name="Fischer H.-P."/>
            <person name="Ge Z."/>
            <person name="Hoerster A."/>
            <person name="Holland R."/>
            <person name="Klein K."/>
            <person name="Koenig J."/>
            <person name="Macko L."/>
            <person name="Mendz G.L."/>
            <person name="Nyakatura G."/>
            <person name="Schauer D.B."/>
            <person name="Shen Z."/>
            <person name="Weber J."/>
            <person name="Frosch M."/>
            <person name="Fox J.G."/>
        </authorList>
    </citation>
    <scope>NUCLEOTIDE SEQUENCE [LARGE SCALE GENOMIC DNA]</scope>
    <source>
        <strain evidence="3">ATCC 51449 / 3B1</strain>
    </source>
</reference>
<keyword evidence="1" id="KW-0472">Membrane</keyword>
<dbReference type="eggNOG" id="COG1738">
    <property type="taxonomic scope" value="Bacteria"/>
</dbReference>
<dbReference type="PROSITE" id="PS51257">
    <property type="entry name" value="PROKAR_LIPOPROTEIN"/>
    <property type="match status" value="1"/>
</dbReference>
<evidence type="ECO:0000256" key="1">
    <source>
        <dbReference type="HAMAP-Rule" id="MF_02088"/>
    </source>
</evidence>
<keyword evidence="1" id="KW-1003">Cell membrane</keyword>
<evidence type="ECO:0000313" key="3">
    <source>
        <dbReference type="Proteomes" id="UP000002495"/>
    </source>
</evidence>
<dbReference type="HAMAP" id="MF_02088">
    <property type="entry name" value="Q_prec_transport"/>
    <property type="match status" value="1"/>
</dbReference>
<accession>Q7VF41</accession>
<proteinExistence type="inferred from homology"/>
<dbReference type="PANTHER" id="PTHR34300">
    <property type="entry name" value="QUEUOSINE PRECURSOR TRANSPORTER-RELATED"/>
    <property type="match status" value="1"/>
</dbReference>
<comment type="similarity">
    <text evidence="1">Belongs to the vitamin uptake transporter (VUT/ECF) (TC 2.A.88) family. Q precursor transporter subfamily.</text>
</comment>
<name>Q7VF41_HELHP</name>
<comment type="subcellular location">
    <subcellularLocation>
        <location evidence="1">Cell inner membrane</location>
        <topology evidence="1">Multi-pass membrane protein</topology>
    </subcellularLocation>
</comment>
<dbReference type="AlphaFoldDB" id="Q7VF41"/>